<organism evidence="1 2">
    <name type="scientific">Microbacterium luteolum</name>
    <name type="common">Aureobacterium luteolum</name>
    <dbReference type="NCBI Taxonomy" id="69367"/>
    <lineage>
        <taxon>Bacteria</taxon>
        <taxon>Bacillati</taxon>
        <taxon>Actinomycetota</taxon>
        <taxon>Actinomycetes</taxon>
        <taxon>Micrococcales</taxon>
        <taxon>Microbacteriaceae</taxon>
        <taxon>Microbacterium</taxon>
    </lineage>
</organism>
<reference evidence="1 2" key="1">
    <citation type="submission" date="2021-06" db="EMBL/GenBank/DDBJ databases">
        <title>Genome-based taxonomic framework of Microbacterium strains isolated from marine environment, the description of four new species and reclassification of four preexisting species.</title>
        <authorList>
            <person name="Lee S.D."/>
            <person name="Kim S.-M."/>
            <person name="Byeon Y.-S."/>
            <person name="Yang H.L."/>
            <person name="Kim I.S."/>
        </authorList>
    </citation>
    <scope>NUCLEOTIDE SEQUENCE [LARGE SCALE GENOMIC DNA]</scope>
    <source>
        <strain evidence="1 2">KACC 14465</strain>
    </source>
</reference>
<dbReference type="RefSeq" id="WP_282217180.1">
    <property type="nucleotide sequence ID" value="NZ_BAAAUN010000001.1"/>
</dbReference>
<sequence>MGTVDVHNLLDEPRALCRLNDARKPANLSIDEFASILPESLQPVARIPTWRGKQSYEGRWWFSTIPAHVAYASGRECDLLVWLDFAGSVTQLVRDPAVIVSARTAHTPPLRPWLYVQVEDGSRRLFLHAKDVDRAPDLADVLSGTGIGVEVSSRPDDKELRFIKWLSGYRFTRFRLPQEAECQIRAACATPRALGVAIHQIAQDSPYDLSTIRGNLYSQIWRHEVDFVDGYSDLSDTARICAA</sequence>
<accession>A0ABY7XU05</accession>
<gene>
    <name evidence="1" type="ORF">KV395_08720</name>
</gene>
<dbReference type="Proteomes" id="UP001215097">
    <property type="component" value="Chromosome"/>
</dbReference>
<proteinExistence type="predicted"/>
<protein>
    <recommendedName>
        <fullName evidence="3">TnsA-like heteromeric transposase endonuclease subunit</fullName>
    </recommendedName>
</protein>
<evidence type="ECO:0000313" key="1">
    <source>
        <dbReference type="EMBL" id="WDM43328.1"/>
    </source>
</evidence>
<evidence type="ECO:0008006" key="3">
    <source>
        <dbReference type="Google" id="ProtNLM"/>
    </source>
</evidence>
<evidence type="ECO:0000313" key="2">
    <source>
        <dbReference type="Proteomes" id="UP001215097"/>
    </source>
</evidence>
<keyword evidence="2" id="KW-1185">Reference proteome</keyword>
<name>A0ABY7XU05_MICLT</name>
<dbReference type="EMBL" id="CP078075">
    <property type="protein sequence ID" value="WDM43328.1"/>
    <property type="molecule type" value="Genomic_DNA"/>
</dbReference>